<accession>A0ABP0BQS6</accession>
<evidence type="ECO:0000256" key="2">
    <source>
        <dbReference type="ARBA" id="ARBA00022827"/>
    </source>
</evidence>
<dbReference type="Gene3D" id="1.10.45.10">
    <property type="entry name" value="Vanillyl-alcohol Oxidase, Chain A, domain 4"/>
    <property type="match status" value="1"/>
</dbReference>
<dbReference type="InterPro" id="IPR016166">
    <property type="entry name" value="FAD-bd_PCMH"/>
</dbReference>
<dbReference type="InterPro" id="IPR016170">
    <property type="entry name" value="Cytok_DH_C_sf"/>
</dbReference>
<dbReference type="Gene3D" id="3.30.465.10">
    <property type="match status" value="1"/>
</dbReference>
<dbReference type="InterPro" id="IPR036318">
    <property type="entry name" value="FAD-bd_PCMH-like_sf"/>
</dbReference>
<dbReference type="SUPFAM" id="SSF55103">
    <property type="entry name" value="FAD-linked oxidases, C-terminal domain"/>
    <property type="match status" value="1"/>
</dbReference>
<evidence type="ECO:0000313" key="5">
    <source>
        <dbReference type="Proteomes" id="UP001642406"/>
    </source>
</evidence>
<evidence type="ECO:0000259" key="3">
    <source>
        <dbReference type="PROSITE" id="PS51387"/>
    </source>
</evidence>
<dbReference type="InterPro" id="IPR016164">
    <property type="entry name" value="FAD-linked_Oxase-like_C"/>
</dbReference>
<keyword evidence="5" id="KW-1185">Reference proteome</keyword>
<comment type="caution">
    <text evidence="4">The sequence shown here is derived from an EMBL/GenBank/DDBJ whole genome shotgun (WGS) entry which is preliminary data.</text>
</comment>
<dbReference type="PANTHER" id="PTHR11748:SF114">
    <property type="entry name" value="ARYL-ALCOHOL OXIDASE VANILLYL-ALCOHOL OXIDASE (AFU_ORTHOLOGUE AFUA_3G09500)-RELATED"/>
    <property type="match status" value="1"/>
</dbReference>
<organism evidence="4 5">
    <name type="scientific">Sporothrix bragantina</name>
    <dbReference type="NCBI Taxonomy" id="671064"/>
    <lineage>
        <taxon>Eukaryota</taxon>
        <taxon>Fungi</taxon>
        <taxon>Dikarya</taxon>
        <taxon>Ascomycota</taxon>
        <taxon>Pezizomycotina</taxon>
        <taxon>Sordariomycetes</taxon>
        <taxon>Sordariomycetidae</taxon>
        <taxon>Ophiostomatales</taxon>
        <taxon>Ophiostomataceae</taxon>
        <taxon>Sporothrix</taxon>
    </lineage>
</organism>
<dbReference type="InterPro" id="IPR006094">
    <property type="entry name" value="Oxid_FAD_bind_N"/>
</dbReference>
<dbReference type="Gene3D" id="3.30.43.10">
    <property type="entry name" value="Uridine Diphospho-n-acetylenolpyruvylglucosamine Reductase, domain 2"/>
    <property type="match status" value="1"/>
</dbReference>
<proteinExistence type="predicted"/>
<dbReference type="Proteomes" id="UP001642406">
    <property type="component" value="Unassembled WGS sequence"/>
</dbReference>
<feature type="domain" description="FAD-binding PCMH-type" evidence="3">
    <location>
        <begin position="81"/>
        <end position="267"/>
    </location>
</feature>
<dbReference type="SUPFAM" id="SSF56176">
    <property type="entry name" value="FAD-binding/transporter-associated domain-like"/>
    <property type="match status" value="1"/>
</dbReference>
<reference evidence="4 5" key="1">
    <citation type="submission" date="2024-01" db="EMBL/GenBank/DDBJ databases">
        <authorList>
            <person name="Allen C."/>
            <person name="Tagirdzhanova G."/>
        </authorList>
    </citation>
    <scope>NUCLEOTIDE SEQUENCE [LARGE SCALE GENOMIC DNA]</scope>
</reference>
<evidence type="ECO:0000313" key="4">
    <source>
        <dbReference type="EMBL" id="CAK7221466.1"/>
    </source>
</evidence>
<name>A0ABP0BQS6_9PEZI</name>
<protein>
    <recommendedName>
        <fullName evidence="3">FAD-binding PCMH-type domain-containing protein</fullName>
    </recommendedName>
</protein>
<dbReference type="InterPro" id="IPR016171">
    <property type="entry name" value="Vanillyl_alc_oxidase_C-sub2"/>
</dbReference>
<keyword evidence="1" id="KW-0285">Flavoprotein</keyword>
<dbReference type="EMBL" id="CAWUHC010000035">
    <property type="protein sequence ID" value="CAK7221466.1"/>
    <property type="molecule type" value="Genomic_DNA"/>
</dbReference>
<dbReference type="InterPro" id="IPR016169">
    <property type="entry name" value="FAD-bd_PCMH_sub2"/>
</dbReference>
<evidence type="ECO:0000256" key="1">
    <source>
        <dbReference type="ARBA" id="ARBA00022630"/>
    </source>
</evidence>
<sequence length="551" mass="60914">MSENTKPIFYTDKDVQAKHQALFQGSTRLEVGEILAPGTTKTVFEAALRAFRDIVGADGVHTGAALINYIDPFELWEDTGRRHVPSAAVCPQTVKHVQAILKVANQHGIPLWTISRGKNLGYGGPSPLVSGSVVLDLHKMATILEVNDELSYCVVEPGVTFFDLYEHCRKNRLKVWPSTPSLGWGSVMGNALDRGFGYTRTGDHHNQICGMEIVLPNGEVMRTGQFAITKGAAAHLSKSSFGPSVDGLFLQSNLGVVTKIGMWMTPQPQAFMSCSMDVDEDVDLALMIDTLGELKRQDVLQNSPIIRNIVAWSSSAGPRKEYYVGEGAMPPHVLTEIQKKLRTGYWMCKFSFYGPKNLVLERFAATKQLVNQRAPKARLRGDLHVGVGDAGVDAASIPAAQGGGGMAGVPDLWTLGVMDFRAADNPNGIGGHCDFSPTLPARGRDVVDWYKAAKAIITSEGFDTYVGAVLYDRTFVMIHMLLYDKEIPDHREKVDRLFVKLFAEAKKRGLSKYRSHLNHMDTVADTYDFNDHAYRRFVESLKLRYHTDAHR</sequence>
<dbReference type="InterPro" id="IPR016167">
    <property type="entry name" value="FAD-bd_PCMH_sub1"/>
</dbReference>
<gene>
    <name evidence="4" type="ORF">SBRCBS47491_004535</name>
</gene>
<keyword evidence="2" id="KW-0274">FAD</keyword>
<dbReference type="PROSITE" id="PS51387">
    <property type="entry name" value="FAD_PCMH"/>
    <property type="match status" value="1"/>
</dbReference>
<dbReference type="Gene3D" id="3.40.462.10">
    <property type="entry name" value="FAD-linked oxidases, C-terminal domain"/>
    <property type="match status" value="1"/>
</dbReference>
<dbReference type="Pfam" id="PF01565">
    <property type="entry name" value="FAD_binding_4"/>
    <property type="match status" value="1"/>
</dbReference>
<dbReference type="PANTHER" id="PTHR11748">
    <property type="entry name" value="D-LACTATE DEHYDROGENASE"/>
    <property type="match status" value="1"/>
</dbReference>